<evidence type="ECO:0000313" key="1">
    <source>
        <dbReference type="EMBL" id="CAE7725465.1"/>
    </source>
</evidence>
<proteinExistence type="predicted"/>
<evidence type="ECO:0000313" key="2">
    <source>
        <dbReference type="Proteomes" id="UP000601435"/>
    </source>
</evidence>
<reference evidence="1" key="1">
    <citation type="submission" date="2021-02" db="EMBL/GenBank/DDBJ databases">
        <authorList>
            <person name="Dougan E. K."/>
            <person name="Rhodes N."/>
            <person name="Thang M."/>
            <person name="Chan C."/>
        </authorList>
    </citation>
    <scope>NUCLEOTIDE SEQUENCE</scope>
</reference>
<comment type="caution">
    <text evidence="1">The sequence shown here is derived from an EMBL/GenBank/DDBJ whole genome shotgun (WGS) entry which is preliminary data.</text>
</comment>
<accession>A0A812XFU4</accession>
<dbReference type="EMBL" id="CAJNJA010036855">
    <property type="protein sequence ID" value="CAE7725465.1"/>
    <property type="molecule type" value="Genomic_DNA"/>
</dbReference>
<organism evidence="1 2">
    <name type="scientific">Symbiodinium necroappetens</name>
    <dbReference type="NCBI Taxonomy" id="1628268"/>
    <lineage>
        <taxon>Eukaryota</taxon>
        <taxon>Sar</taxon>
        <taxon>Alveolata</taxon>
        <taxon>Dinophyceae</taxon>
        <taxon>Suessiales</taxon>
        <taxon>Symbiodiniaceae</taxon>
        <taxon>Symbiodinium</taxon>
    </lineage>
</organism>
<dbReference type="AlphaFoldDB" id="A0A812XFU4"/>
<protein>
    <submittedName>
        <fullName evidence="1">Uncharacterized protein</fullName>
    </submittedName>
</protein>
<keyword evidence="2" id="KW-1185">Reference proteome</keyword>
<sequence>MLDAFLGNNLSAQRSARMFENANLAGAAHIGDLAVNRQHGNQARDLLRKTFRNTKWPPVYSFKAVSYNRGKQKNETQELSMLLPHELVHSLLKLNEPEELMSRQQALLRNRADLQLHLEKMHNFGLDAAETLLTGLWVDAVPFNSDRSQSLETVVLNVLCDSTMRYPLISSMDFFLRQRQEDKFISKLFSAKAGEARALVPCMIELANKYLDMSKEHEATMFRACQALQAIYNGLSTATWDVHRFQENVQKFLLFMSSLEEYYKADLLFRVKPKAHMLLECSRDETDEGTSPALYWTYRDESFGHTLAILAARRGGKFSIKAVSKAVLLRFLSANKVPRLEASK</sequence>
<gene>
    <name evidence="1" type="ORF">SNEC2469_LOCUS20939</name>
</gene>
<name>A0A812XFU4_9DINO</name>
<dbReference type="Proteomes" id="UP000601435">
    <property type="component" value="Unassembled WGS sequence"/>
</dbReference>